<dbReference type="Proteomes" id="UP000317648">
    <property type="component" value="Chromosome"/>
</dbReference>
<evidence type="ECO:0000256" key="1">
    <source>
        <dbReference type="SAM" id="MobiDB-lite"/>
    </source>
</evidence>
<evidence type="ECO:0000259" key="3">
    <source>
        <dbReference type="Pfam" id="PF13360"/>
    </source>
</evidence>
<protein>
    <submittedName>
        <fullName evidence="4">Outer membrane biogenesis protein BamB</fullName>
    </submittedName>
</protein>
<dbReference type="InterPro" id="IPR015943">
    <property type="entry name" value="WD40/YVTN_repeat-like_dom_sf"/>
</dbReference>
<feature type="transmembrane region" description="Helical" evidence="2">
    <location>
        <begin position="20"/>
        <end position="42"/>
    </location>
</feature>
<feature type="domain" description="Pyrrolo-quinoline quinone repeat" evidence="3">
    <location>
        <begin position="1034"/>
        <end position="1153"/>
    </location>
</feature>
<evidence type="ECO:0000313" key="4">
    <source>
        <dbReference type="EMBL" id="QDU97957.1"/>
    </source>
</evidence>
<dbReference type="SUPFAM" id="SSF50998">
    <property type="entry name" value="Quinoprotein alcohol dehydrogenase-like"/>
    <property type="match status" value="2"/>
</dbReference>
<dbReference type="InterPro" id="IPR011047">
    <property type="entry name" value="Quinoprotein_ADH-like_sf"/>
</dbReference>
<feature type="domain" description="Pyrrolo-quinoline quinone repeat" evidence="3">
    <location>
        <begin position="867"/>
        <end position="1013"/>
    </location>
</feature>
<organism evidence="4 5">
    <name type="scientific">Lignipirellula cremea</name>
    <dbReference type="NCBI Taxonomy" id="2528010"/>
    <lineage>
        <taxon>Bacteria</taxon>
        <taxon>Pseudomonadati</taxon>
        <taxon>Planctomycetota</taxon>
        <taxon>Planctomycetia</taxon>
        <taxon>Pirellulales</taxon>
        <taxon>Pirellulaceae</taxon>
        <taxon>Lignipirellula</taxon>
    </lineage>
</organism>
<dbReference type="SUPFAM" id="SSF48371">
    <property type="entry name" value="ARM repeat"/>
    <property type="match status" value="1"/>
</dbReference>
<dbReference type="RefSeq" id="WP_145056785.1">
    <property type="nucleotide sequence ID" value="NZ_CP036433.1"/>
</dbReference>
<dbReference type="PANTHER" id="PTHR34512">
    <property type="entry name" value="CELL SURFACE PROTEIN"/>
    <property type="match status" value="1"/>
</dbReference>
<sequence length="1928" mass="212233">MTMCASSRCDQDRSVPPSSLAAIAFYAVLLALSVSCCAVLVADEPPAPVAEEPPAPAKDVAAPAVDASPWVEQLGDESYAVRDAAATHLRGLGEAAHAALLEGLKRGDPQVQRSCRRILADVMEQDYEARLAAFVADKRMTQDHDLPGWTRYRELVGKTDTARQLFIDMQREERGLLASAEAGSGAASDALRMRFRQIYQQMNQRDSRARQTPSEGSIAALLFVASDPALDLPEELVGHSYWANLVRQQTFQQPLEKGPQRVELKKLLGAWLLTDSGIALLQQKIMLAIQYKLEEGLILAMAAIEDKAVHANYRAYAITAIGALGGKDFGAVLLSLLEDKSECVRRVVRRGNKQEVMSIELRDVALAWIVYLTGQTHADYHLPQAKAAFDRFKQNPQSSVSVGNLGFESKEDRDKAFEKLRTYLADHPLPENEEKIADIRAKAKAGKFSSQVNAAAFQPNIFFGPARTLDDDGDENQIGIADRQFIRQLKTSRLLIADQQYSEAAALLGAILAAPEDFIFQPDRDIPLIRGFKAEAERLLGESPPSGLEAYQRLYGPEARRKLDEAIRKGDRQLLAEVTLHYFYSDEGAEAAYLLGCHYLDRGHPLRAALYFQRILERPNQGHRFEPALSLRLAACWAMAGMRSRAEETLVALRQSGRLRAVEIAGQEQEAFAEDSQAISWLEQYIGPQKRFRQGFGWLTQRGAADRNAQSEASGPYLVPHGIAQASNDAAIRPLVAAIEKEKLKNRDIRLPSCAPIIAGNVVALRLADRTLALDFETSELLWEIPHDDSLRHLSDHAPAKRKQEKADFLREGLELRLWDNPTYGGISSDGDRLFCVEDLAFGSDDYHRLVVTRDGRQQLDTGVQKSHNTLAAYDLQTGKLQWEIGGADGVKSASLTGVFFLGPPLALGGRLYVMGLTGPETQLIELESATGEVLSRVPLHYRENTMPPYMAPHLPSWVFENPARRSGASPSAAHGVLICPLSGNDFAAVDLTSQQVLWMYRPQEEEGGEGTSRFGNAWQQKLFEVAQRDFNDRWADCLPCVSDDCVILTPTEAGEMYCLNLRDGGLKWLAPRRDGFYVAGAVDGVVLVIGRSSVWALRLDDGSPVWPQGDTLLPPGASPTGRGYMGGGHYYLPLSTGEVAAIDLATGALAARSLSPSHAVPGNLVAVRGTVFSQTALGVERFETLAARNQKLQTLAGDAMDPATSDPKMLLDQGEILLFQGRLREAAAVFQQVSSSAKEPVTRQKAVEMLHEAIIEGVRVDFETFIKLAEETPLQGVNRLRMLREMGDAYALAGRSQDAFDIFLQLAEAEKLDELRYVSAGRKVRTDRALVSRIEGLLASLQPRLRDQLQNQLADLAQSKLAPAQIAVLARNRHLNPLRLQEAIQFVKAKQWPAAQSRLQLLLEQGDAAQRRGAIALLAEHYHATDRPEAAARCFAVLLAQPDTACYDDRTAAQLVAALPADSATRRQLEPTAPAEPAGEPTKKIEKKAQPVEYRYPVFSSCSDPAIDADLSFEIDNQGRNLACQDHTGRNLWTAALPAPGANWKYSSSVYSHSRAVLQGDLLLLWTCDRVLGIDALAGKVLWHHDTITSESPYPGMYRQPPMWLAMVRSGDSAIGGQISPLAVSADTVVFQRERELTAVDPTTGKILWSREGVAEYCDLFGDNERLFVTPPSDSDTMVLNLIDGAEIARRQLPDRDRRLGVAGGRLLLWTTDAVGAEISLLDPWTNQTLWRKACGLLAQPWYIDQDEVAVLEPEGELQLLAVDTGQQLLKMQLPAVKDLRNLLVWKGANRYLVVANGSEAAAKGGQVFGVQVIMGSVNVNGTVAMIDTQGKLLWSKKVLSQTARIHQPDQFPVLAFLSQTQVQQGRSIRARWQLLCLDKRNGKVIHDETTDGSNNLYQILVEGDDQAVIKTRVQAVRFDFAQPAKK</sequence>
<name>A0A518E1I5_9BACT</name>
<gene>
    <name evidence="4" type="ORF">Pla8534_58160</name>
</gene>
<reference evidence="4 5" key="1">
    <citation type="submission" date="2019-02" db="EMBL/GenBank/DDBJ databases">
        <title>Deep-cultivation of Planctomycetes and their phenomic and genomic characterization uncovers novel biology.</title>
        <authorList>
            <person name="Wiegand S."/>
            <person name="Jogler M."/>
            <person name="Boedeker C."/>
            <person name="Pinto D."/>
            <person name="Vollmers J."/>
            <person name="Rivas-Marin E."/>
            <person name="Kohn T."/>
            <person name="Peeters S.H."/>
            <person name="Heuer A."/>
            <person name="Rast P."/>
            <person name="Oberbeckmann S."/>
            <person name="Bunk B."/>
            <person name="Jeske O."/>
            <person name="Meyerdierks A."/>
            <person name="Storesund J.E."/>
            <person name="Kallscheuer N."/>
            <person name="Luecker S."/>
            <person name="Lage O.M."/>
            <person name="Pohl T."/>
            <person name="Merkel B.J."/>
            <person name="Hornburger P."/>
            <person name="Mueller R.-W."/>
            <person name="Bruemmer F."/>
            <person name="Labrenz M."/>
            <person name="Spormann A.M."/>
            <person name="Op den Camp H."/>
            <person name="Overmann J."/>
            <person name="Amann R."/>
            <person name="Jetten M.S.M."/>
            <person name="Mascher T."/>
            <person name="Medema M.H."/>
            <person name="Devos D.P."/>
            <person name="Kaster A.-K."/>
            <person name="Ovreas L."/>
            <person name="Rohde M."/>
            <person name="Galperin M.Y."/>
            <person name="Jogler C."/>
        </authorList>
    </citation>
    <scope>NUCLEOTIDE SEQUENCE [LARGE SCALE GENOMIC DNA]</scope>
    <source>
        <strain evidence="4 5">Pla85_3_4</strain>
    </source>
</reference>
<dbReference type="Pfam" id="PF13360">
    <property type="entry name" value="PQQ_2"/>
    <property type="match status" value="4"/>
</dbReference>
<dbReference type="InterPro" id="IPR018391">
    <property type="entry name" value="PQQ_b-propeller_rpt"/>
</dbReference>
<feature type="compositionally biased region" description="Low complexity" evidence="1">
    <location>
        <begin position="1471"/>
        <end position="1481"/>
    </location>
</feature>
<keyword evidence="2" id="KW-0472">Membrane</keyword>
<dbReference type="OrthoDB" id="242013at2"/>
<proteinExistence type="predicted"/>
<keyword evidence="5" id="KW-1185">Reference proteome</keyword>
<keyword evidence="2" id="KW-0812">Transmembrane</keyword>
<dbReference type="PANTHER" id="PTHR34512:SF30">
    <property type="entry name" value="OUTER MEMBRANE PROTEIN ASSEMBLY FACTOR BAMB"/>
    <property type="match status" value="1"/>
</dbReference>
<dbReference type="Gene3D" id="2.130.10.10">
    <property type="entry name" value="YVTN repeat-like/Quinoprotein amine dehydrogenase"/>
    <property type="match status" value="2"/>
</dbReference>
<dbReference type="InterPro" id="IPR002372">
    <property type="entry name" value="PQQ_rpt_dom"/>
</dbReference>
<evidence type="ECO:0000313" key="5">
    <source>
        <dbReference type="Proteomes" id="UP000317648"/>
    </source>
</evidence>
<feature type="domain" description="Pyrrolo-quinoline quinone repeat" evidence="3">
    <location>
        <begin position="1571"/>
        <end position="1680"/>
    </location>
</feature>
<evidence type="ECO:0000256" key="2">
    <source>
        <dbReference type="SAM" id="Phobius"/>
    </source>
</evidence>
<feature type="domain" description="Pyrrolo-quinoline quinone repeat" evidence="3">
    <location>
        <begin position="1685"/>
        <end position="1887"/>
    </location>
</feature>
<keyword evidence="2" id="KW-1133">Transmembrane helix</keyword>
<dbReference type="InterPro" id="IPR016024">
    <property type="entry name" value="ARM-type_fold"/>
</dbReference>
<dbReference type="EMBL" id="CP036433">
    <property type="protein sequence ID" value="QDU97957.1"/>
    <property type="molecule type" value="Genomic_DNA"/>
</dbReference>
<dbReference type="KEGG" id="lcre:Pla8534_58160"/>
<feature type="region of interest" description="Disordered" evidence="1">
    <location>
        <begin position="1466"/>
        <end position="1488"/>
    </location>
</feature>
<dbReference type="SMART" id="SM00564">
    <property type="entry name" value="PQQ"/>
    <property type="match status" value="6"/>
</dbReference>
<accession>A0A518E1I5</accession>